<keyword evidence="2" id="KW-1185">Reference proteome</keyword>
<accession>A0A1B0BQZ7</accession>
<dbReference type="Proteomes" id="UP000092460">
    <property type="component" value="Unassembled WGS sequence"/>
</dbReference>
<proteinExistence type="predicted"/>
<reference evidence="2" key="1">
    <citation type="submission" date="2015-01" db="EMBL/GenBank/DDBJ databases">
        <authorList>
            <person name="Aksoy S."/>
            <person name="Warren W."/>
            <person name="Wilson R.K."/>
        </authorList>
    </citation>
    <scope>NUCLEOTIDE SEQUENCE [LARGE SCALE GENOMIC DNA]</scope>
    <source>
        <strain evidence="2">IAEA</strain>
    </source>
</reference>
<name>A0A1B0BQZ7_9MUSC</name>
<evidence type="ECO:0000313" key="1">
    <source>
        <dbReference type="EnsemblMetazoa" id="GPPI037844-PA"/>
    </source>
</evidence>
<dbReference type="AlphaFoldDB" id="A0A1B0BQZ7"/>
<organism evidence="1 2">
    <name type="scientific">Glossina palpalis gambiensis</name>
    <dbReference type="NCBI Taxonomy" id="67801"/>
    <lineage>
        <taxon>Eukaryota</taxon>
        <taxon>Metazoa</taxon>
        <taxon>Ecdysozoa</taxon>
        <taxon>Arthropoda</taxon>
        <taxon>Hexapoda</taxon>
        <taxon>Insecta</taxon>
        <taxon>Pterygota</taxon>
        <taxon>Neoptera</taxon>
        <taxon>Endopterygota</taxon>
        <taxon>Diptera</taxon>
        <taxon>Brachycera</taxon>
        <taxon>Muscomorpha</taxon>
        <taxon>Hippoboscoidea</taxon>
        <taxon>Glossinidae</taxon>
        <taxon>Glossina</taxon>
    </lineage>
</organism>
<reference evidence="1" key="2">
    <citation type="submission" date="2020-05" db="UniProtKB">
        <authorList>
            <consortium name="EnsemblMetazoa"/>
        </authorList>
    </citation>
    <scope>IDENTIFICATION</scope>
    <source>
        <strain evidence="1">IAEA</strain>
    </source>
</reference>
<sequence>MPQVIHRINSFNFRNRDSTRDLPRSAKIGSYDTFRDFSTVEVRSSKIDCKQLLNLINNLSNHHFVISSIAFMAVIHLHLCKFIQFPSCVDLAQVFSILHIPLSRLPDGETNRHTELNRIIILHNTYGEHIYLPFMVGIKRQKYLPMRFKASPFVGLCLLYCLPLCFPSKGIIALSITCDIAGAAFAIAKVSNGISNIDN</sequence>
<dbReference type="EMBL" id="JXJN01018858">
    <property type="status" value="NOT_ANNOTATED_CDS"/>
    <property type="molecule type" value="Genomic_DNA"/>
</dbReference>
<dbReference type="VEuPathDB" id="VectorBase:GPPI037844"/>
<protein>
    <submittedName>
        <fullName evidence="1">Uncharacterized protein</fullName>
    </submittedName>
</protein>
<evidence type="ECO:0000313" key="2">
    <source>
        <dbReference type="Proteomes" id="UP000092460"/>
    </source>
</evidence>
<dbReference type="EnsemblMetazoa" id="GPPI037844-RA">
    <property type="protein sequence ID" value="GPPI037844-PA"/>
    <property type="gene ID" value="GPPI037844"/>
</dbReference>